<evidence type="ECO:0000256" key="4">
    <source>
        <dbReference type="ARBA" id="ARBA00023136"/>
    </source>
</evidence>
<accession>A0A8E0VPW5</accession>
<dbReference type="Proteomes" id="UP000728185">
    <property type="component" value="Unassembled WGS sequence"/>
</dbReference>
<keyword evidence="2 5" id="KW-0812">Transmembrane</keyword>
<feature type="transmembrane region" description="Helical" evidence="5">
    <location>
        <begin position="84"/>
        <end position="108"/>
    </location>
</feature>
<reference evidence="6" key="1">
    <citation type="submission" date="2019-05" db="EMBL/GenBank/DDBJ databases">
        <title>Annotation for the trematode Fasciolopsis buski.</title>
        <authorList>
            <person name="Choi Y.-J."/>
        </authorList>
    </citation>
    <scope>NUCLEOTIDE SEQUENCE</scope>
    <source>
        <strain evidence="6">HT</strain>
        <tissue evidence="6">Whole worm</tissue>
    </source>
</reference>
<dbReference type="GO" id="GO:0005743">
    <property type="term" value="C:mitochondrial inner membrane"/>
    <property type="evidence" value="ECO:0007669"/>
    <property type="project" value="TreeGrafter"/>
</dbReference>
<dbReference type="GO" id="GO:0032977">
    <property type="term" value="F:membrane insertase activity"/>
    <property type="evidence" value="ECO:0007669"/>
    <property type="project" value="InterPro"/>
</dbReference>
<protein>
    <submittedName>
        <fullName evidence="6">Uncharacterized protein</fullName>
    </submittedName>
</protein>
<dbReference type="PANTHER" id="PTHR12428">
    <property type="entry name" value="OXA1"/>
    <property type="match status" value="1"/>
</dbReference>
<dbReference type="AlphaFoldDB" id="A0A8E0VPW5"/>
<evidence type="ECO:0000313" key="6">
    <source>
        <dbReference type="EMBL" id="KAA0200107.1"/>
    </source>
</evidence>
<evidence type="ECO:0000256" key="3">
    <source>
        <dbReference type="ARBA" id="ARBA00022989"/>
    </source>
</evidence>
<feature type="transmembrane region" description="Helical" evidence="5">
    <location>
        <begin position="156"/>
        <end position="175"/>
    </location>
</feature>
<proteinExistence type="predicted"/>
<organism evidence="6 7">
    <name type="scientific">Fasciolopsis buskii</name>
    <dbReference type="NCBI Taxonomy" id="27845"/>
    <lineage>
        <taxon>Eukaryota</taxon>
        <taxon>Metazoa</taxon>
        <taxon>Spiralia</taxon>
        <taxon>Lophotrochozoa</taxon>
        <taxon>Platyhelminthes</taxon>
        <taxon>Trematoda</taxon>
        <taxon>Digenea</taxon>
        <taxon>Plagiorchiida</taxon>
        <taxon>Echinostomata</taxon>
        <taxon>Echinostomatoidea</taxon>
        <taxon>Fasciolidae</taxon>
        <taxon>Fasciolopsis</taxon>
    </lineage>
</organism>
<dbReference type="EMBL" id="LUCM01000737">
    <property type="protein sequence ID" value="KAA0200107.1"/>
    <property type="molecule type" value="Genomic_DNA"/>
</dbReference>
<keyword evidence="7" id="KW-1185">Reference proteome</keyword>
<keyword evidence="4 5" id="KW-0472">Membrane</keyword>
<keyword evidence="3 5" id="KW-1133">Transmembrane helix</keyword>
<comment type="subcellular location">
    <subcellularLocation>
        <location evidence="1">Membrane</location>
        <topology evidence="1">Multi-pass membrane protein</topology>
    </subcellularLocation>
</comment>
<evidence type="ECO:0000313" key="7">
    <source>
        <dbReference type="Proteomes" id="UP000728185"/>
    </source>
</evidence>
<dbReference type="PANTHER" id="PTHR12428:SF65">
    <property type="entry name" value="CYTOCHROME C OXIDASE ASSEMBLY PROTEIN COX18, MITOCHONDRIAL"/>
    <property type="match status" value="1"/>
</dbReference>
<dbReference type="OrthoDB" id="2148490at2759"/>
<sequence>MFVHSAFVAFKSSAFLFSACFQIRKIYRPHVLHRLRGSSMPPSSRLSSTISSLDFVSREFFYPDYYHMKALNHALTFTHDLFQIPWGLTIVGTAFLIRTLITSPFYVYSERNLAKVLHISLDCARTKPLLLKKLESSVSYKRLDPLAAERYLKKMVIFWFSLLSTTFHSAMVIYWCTSSVHQLLTHLILMHPGARRQLSVWPRPHEGERPYSMLFLQIKSRYRLFRYLYRKRSG</sequence>
<evidence type="ECO:0000256" key="2">
    <source>
        <dbReference type="ARBA" id="ARBA00022692"/>
    </source>
</evidence>
<evidence type="ECO:0000256" key="5">
    <source>
        <dbReference type="SAM" id="Phobius"/>
    </source>
</evidence>
<gene>
    <name evidence="6" type="ORF">FBUS_08691</name>
</gene>
<evidence type="ECO:0000256" key="1">
    <source>
        <dbReference type="ARBA" id="ARBA00004141"/>
    </source>
</evidence>
<dbReference type="GO" id="GO:0032979">
    <property type="term" value="P:protein insertion into mitochondrial inner membrane from matrix"/>
    <property type="evidence" value="ECO:0007669"/>
    <property type="project" value="TreeGrafter"/>
</dbReference>
<dbReference type="InterPro" id="IPR001708">
    <property type="entry name" value="YidC/ALB3/OXA1/COX18"/>
</dbReference>
<comment type="caution">
    <text evidence="6">The sequence shown here is derived from an EMBL/GenBank/DDBJ whole genome shotgun (WGS) entry which is preliminary data.</text>
</comment>
<name>A0A8E0VPW5_9TREM</name>